<sequence length="124" mass="14548">MEYQLDQQRIRKIELMLDCIPIYEELVETFYGLSRSDNAILYDLVEGDIEDYDRQHHTVSQCIQDVLMVMDYGQTLIDSLTTVAPETVDNLQERLSHGRFRLLVCNTALTFWIGTIKYKLQNPQ</sequence>
<evidence type="ECO:0000313" key="2">
    <source>
        <dbReference type="Proteomes" id="UP001054837"/>
    </source>
</evidence>
<evidence type="ECO:0000313" key="1">
    <source>
        <dbReference type="EMBL" id="GIX98558.1"/>
    </source>
</evidence>
<keyword evidence="2" id="KW-1185">Reference proteome</keyword>
<dbReference type="Proteomes" id="UP001054837">
    <property type="component" value="Unassembled WGS sequence"/>
</dbReference>
<dbReference type="EMBL" id="BPLQ01003188">
    <property type="protein sequence ID" value="GIX98558.1"/>
    <property type="molecule type" value="Genomic_DNA"/>
</dbReference>
<organism evidence="1 2">
    <name type="scientific">Caerostris darwini</name>
    <dbReference type="NCBI Taxonomy" id="1538125"/>
    <lineage>
        <taxon>Eukaryota</taxon>
        <taxon>Metazoa</taxon>
        <taxon>Ecdysozoa</taxon>
        <taxon>Arthropoda</taxon>
        <taxon>Chelicerata</taxon>
        <taxon>Arachnida</taxon>
        <taxon>Araneae</taxon>
        <taxon>Araneomorphae</taxon>
        <taxon>Entelegynae</taxon>
        <taxon>Araneoidea</taxon>
        <taxon>Araneidae</taxon>
        <taxon>Caerostris</taxon>
    </lineage>
</organism>
<gene>
    <name evidence="1" type="ORF">CDAR_478351</name>
</gene>
<name>A0AAV4PQG4_9ARAC</name>
<proteinExistence type="predicted"/>
<accession>A0AAV4PQG4</accession>
<comment type="caution">
    <text evidence="1">The sequence shown here is derived from an EMBL/GenBank/DDBJ whole genome shotgun (WGS) entry which is preliminary data.</text>
</comment>
<protein>
    <submittedName>
        <fullName evidence="1">Uncharacterized protein</fullName>
    </submittedName>
</protein>
<dbReference type="AlphaFoldDB" id="A0AAV4PQG4"/>
<reference evidence="1 2" key="1">
    <citation type="submission" date="2021-06" db="EMBL/GenBank/DDBJ databases">
        <title>Caerostris darwini draft genome.</title>
        <authorList>
            <person name="Kono N."/>
            <person name="Arakawa K."/>
        </authorList>
    </citation>
    <scope>NUCLEOTIDE SEQUENCE [LARGE SCALE GENOMIC DNA]</scope>
</reference>